<dbReference type="AlphaFoldDB" id="A0A2P2QL84"/>
<organism evidence="1">
    <name type="scientific">Rhizophora mucronata</name>
    <name type="common">Asiatic mangrove</name>
    <dbReference type="NCBI Taxonomy" id="61149"/>
    <lineage>
        <taxon>Eukaryota</taxon>
        <taxon>Viridiplantae</taxon>
        <taxon>Streptophyta</taxon>
        <taxon>Embryophyta</taxon>
        <taxon>Tracheophyta</taxon>
        <taxon>Spermatophyta</taxon>
        <taxon>Magnoliopsida</taxon>
        <taxon>eudicotyledons</taxon>
        <taxon>Gunneridae</taxon>
        <taxon>Pentapetalae</taxon>
        <taxon>rosids</taxon>
        <taxon>fabids</taxon>
        <taxon>Malpighiales</taxon>
        <taxon>Rhizophoraceae</taxon>
        <taxon>Rhizophora</taxon>
    </lineage>
</organism>
<protein>
    <submittedName>
        <fullName evidence="1">Uncharacterized protein</fullName>
    </submittedName>
</protein>
<evidence type="ECO:0000313" key="1">
    <source>
        <dbReference type="EMBL" id="MBX67728.1"/>
    </source>
</evidence>
<name>A0A2P2QL84_RHIMU</name>
<proteinExistence type="predicted"/>
<sequence length="62" mass="7354">MLYLSSGLFLVANSTHFHPFQFIGNDCLCFRYMFCRLQYLSSFAANCTCFLNPFRYMVILYL</sequence>
<reference evidence="1" key="1">
    <citation type="submission" date="2018-02" db="EMBL/GenBank/DDBJ databases">
        <title>Rhizophora mucronata_Transcriptome.</title>
        <authorList>
            <person name="Meera S.P."/>
            <person name="Sreeshan A."/>
            <person name="Augustine A."/>
        </authorList>
    </citation>
    <scope>NUCLEOTIDE SEQUENCE</scope>
    <source>
        <tissue evidence="1">Leaf</tissue>
    </source>
</reference>
<accession>A0A2P2QL84</accession>
<dbReference type="EMBL" id="GGEC01087244">
    <property type="protein sequence ID" value="MBX67728.1"/>
    <property type="molecule type" value="Transcribed_RNA"/>
</dbReference>